<reference evidence="4 5" key="1">
    <citation type="submission" date="2019-03" db="EMBL/GenBank/DDBJ databases">
        <title>Bradyrhizobium strains diversity.</title>
        <authorList>
            <person name="Urquiaga M.C.O."/>
            <person name="Hungria M."/>
            <person name="Delamuta J.R.M."/>
            <person name="Klepa M.S."/>
        </authorList>
    </citation>
    <scope>NUCLEOTIDE SEQUENCE [LARGE SCALE GENOMIC DNA]</scope>
    <source>
        <strain evidence="4 5">CNPSo 3426</strain>
    </source>
</reference>
<name>A0A4Y9PC72_9BRAD</name>
<proteinExistence type="predicted"/>
<sequence length="489" mass="52067">MTRRRKIVLLATTIAAAGIALGAARARDVPKVATGFVADILCAETFVSGLDPERNFAETNDAMPGTGLITWAMDYRVDRVRRDVTVTLFGIGRSHAVYREGLGCTLDHGAGIAPVEPPATDRQPALLPEIAGPAIVPPQSPLLAAALDRAFTEPVQPPYRRTRALVVMKSGRVIAERYADGIGPETPLLGFSMTKSVISALIGVLVRQGKLKLDGPAPVAAWKDADDPRHAISVDQLLRHTAGLALGSSLQASLGSAFEPVNRMKFMESDMAAYAESIPLATAPGTAWNYHDGNLLILSHLIRDAAGGTAEGALRFARRELFAPLGMRQVTLQLDGSGTIEGSSEMLASARDWARFGQLYLNDGVAGGKRILPEGWVNYSATATPNAWVGIGAGFWTNQGDSLGANFRVTHGWPRDAFFAKGTIGQYTIVIPSEQLVIVRMGRSPNGPPEADGVFDLVRDVVAATRPVPSPSPRLRGEGWGEGESPQGR</sequence>
<dbReference type="InterPro" id="IPR012338">
    <property type="entry name" value="Beta-lactam/transpept-like"/>
</dbReference>
<dbReference type="Proteomes" id="UP000297700">
    <property type="component" value="Unassembled WGS sequence"/>
</dbReference>
<keyword evidence="2" id="KW-0732">Signal</keyword>
<feature type="chain" id="PRO_5021380035" evidence="2">
    <location>
        <begin position="23"/>
        <end position="489"/>
    </location>
</feature>
<dbReference type="SUPFAM" id="SSF56601">
    <property type="entry name" value="beta-lactamase/transpeptidase-like"/>
    <property type="match status" value="1"/>
</dbReference>
<dbReference type="Pfam" id="PF00144">
    <property type="entry name" value="Beta-lactamase"/>
    <property type="match status" value="1"/>
</dbReference>
<feature type="domain" description="Beta-lactamase-related" evidence="3">
    <location>
        <begin position="160"/>
        <end position="461"/>
    </location>
</feature>
<protein>
    <submittedName>
        <fullName evidence="4">Class C beta-lactamase-related serine hydrolase</fullName>
    </submittedName>
</protein>
<evidence type="ECO:0000256" key="2">
    <source>
        <dbReference type="SAM" id="SignalP"/>
    </source>
</evidence>
<dbReference type="PANTHER" id="PTHR43283">
    <property type="entry name" value="BETA-LACTAMASE-RELATED"/>
    <property type="match status" value="1"/>
</dbReference>
<organism evidence="4 5">
    <name type="scientific">Bradyrhizobium frederickii</name>
    <dbReference type="NCBI Taxonomy" id="2560054"/>
    <lineage>
        <taxon>Bacteria</taxon>
        <taxon>Pseudomonadati</taxon>
        <taxon>Pseudomonadota</taxon>
        <taxon>Alphaproteobacteria</taxon>
        <taxon>Hyphomicrobiales</taxon>
        <taxon>Nitrobacteraceae</taxon>
        <taxon>Bradyrhizobium</taxon>
    </lineage>
</organism>
<dbReference type="RefSeq" id="WP_135163547.1">
    <property type="nucleotide sequence ID" value="NZ_SPQS01000005.1"/>
</dbReference>
<feature type="signal peptide" evidence="2">
    <location>
        <begin position="1"/>
        <end position="22"/>
    </location>
</feature>
<evidence type="ECO:0000256" key="1">
    <source>
        <dbReference type="SAM" id="MobiDB-lite"/>
    </source>
</evidence>
<comment type="caution">
    <text evidence="4">The sequence shown here is derived from an EMBL/GenBank/DDBJ whole genome shotgun (WGS) entry which is preliminary data.</text>
</comment>
<gene>
    <name evidence="4" type="ORF">E4K64_11125</name>
</gene>
<dbReference type="InterPro" id="IPR001466">
    <property type="entry name" value="Beta-lactam-related"/>
</dbReference>
<dbReference type="EMBL" id="SPQS01000005">
    <property type="protein sequence ID" value="TFV77227.1"/>
    <property type="molecule type" value="Genomic_DNA"/>
</dbReference>
<evidence type="ECO:0000313" key="4">
    <source>
        <dbReference type="EMBL" id="TFV77227.1"/>
    </source>
</evidence>
<dbReference type="Gene3D" id="3.40.710.10">
    <property type="entry name" value="DD-peptidase/beta-lactamase superfamily"/>
    <property type="match status" value="1"/>
</dbReference>
<dbReference type="PANTHER" id="PTHR43283:SF7">
    <property type="entry name" value="BETA-LACTAMASE-RELATED DOMAIN-CONTAINING PROTEIN"/>
    <property type="match status" value="1"/>
</dbReference>
<dbReference type="AlphaFoldDB" id="A0A4Y9PC72"/>
<feature type="region of interest" description="Disordered" evidence="1">
    <location>
        <begin position="465"/>
        <end position="489"/>
    </location>
</feature>
<evidence type="ECO:0000259" key="3">
    <source>
        <dbReference type="Pfam" id="PF00144"/>
    </source>
</evidence>
<keyword evidence="4" id="KW-0378">Hydrolase</keyword>
<dbReference type="InterPro" id="IPR050789">
    <property type="entry name" value="Diverse_Enzym_Activities"/>
</dbReference>
<accession>A0A4Y9PC72</accession>
<evidence type="ECO:0000313" key="5">
    <source>
        <dbReference type="Proteomes" id="UP000297700"/>
    </source>
</evidence>
<dbReference type="GO" id="GO:0016787">
    <property type="term" value="F:hydrolase activity"/>
    <property type="evidence" value="ECO:0007669"/>
    <property type="project" value="UniProtKB-KW"/>
</dbReference>